<proteinExistence type="predicted"/>
<dbReference type="PROSITE" id="PS51257">
    <property type="entry name" value="PROKAR_LIPOPROTEIN"/>
    <property type="match status" value="1"/>
</dbReference>
<dbReference type="RefSeq" id="WP_251948215.1">
    <property type="nucleotide sequence ID" value="NZ_CP080572.1"/>
</dbReference>
<reference evidence="2 3" key="1">
    <citation type="submission" date="2021-08" db="EMBL/GenBank/DDBJ databases">
        <title>Thermococcus onnuriiensis IOH2.</title>
        <authorList>
            <person name="Park Y.-J."/>
        </authorList>
    </citation>
    <scope>NUCLEOTIDE SEQUENCE [LARGE SCALE GENOMIC DNA]</scope>
    <source>
        <strain evidence="2 3">IOH2</strain>
    </source>
</reference>
<organism evidence="2 3">
    <name type="scientific">Thermococcus argininiproducens</name>
    <dbReference type="NCBI Taxonomy" id="2866384"/>
    <lineage>
        <taxon>Archaea</taxon>
        <taxon>Methanobacteriati</taxon>
        <taxon>Methanobacteriota</taxon>
        <taxon>Thermococci</taxon>
        <taxon>Thermococcales</taxon>
        <taxon>Thermococcaceae</taxon>
        <taxon>Thermococcus</taxon>
    </lineage>
</organism>
<dbReference type="AlphaFoldDB" id="A0A9E7M9G3"/>
<protein>
    <submittedName>
        <fullName evidence="2">TRAP transporter substrate-binding protein</fullName>
    </submittedName>
</protein>
<dbReference type="PANTHER" id="PTHR33376:SF5">
    <property type="entry name" value="EXTRACYTOPLASMIC SOLUTE RECEPTOR PROTEIN"/>
    <property type="match status" value="1"/>
</dbReference>
<dbReference type="Proteomes" id="UP001056425">
    <property type="component" value="Chromosome"/>
</dbReference>
<sequence length="374" mass="41438">MLRKISFGKNLVFGLIALVVLSFVAGCIGGQTQPSETQTAPTETYEFKMATFYLAGDPGFEIAQHFADTVEKMSNGRIKIEVYQAGELGFPVTEIVDSTANGVVDMAIFYSSYLASQDPIMALSGGKPGPLSNPYEVFFQVKGVEDLIKATFEKFGVVYIGPMIYGEPEILVTTTPINKLDDLNGKILRSSGMAAVFYNTLGAQAMMMASGELYQALQLGTIDGLEWTDYTADYKMGFHEVAKYVLEPTPGVNLHSEATIHAYLIINPAVWEKLPEDLKEIIRAANMETYLWGSHYVNSLNREYRTKWVEAGATITRLPPEDNAKVIETAMGLYVEYAKKSPEAREYVTRLVEIWRELGHEDWANALDAALKQG</sequence>
<dbReference type="InterPro" id="IPR018389">
    <property type="entry name" value="DctP_fam"/>
</dbReference>
<keyword evidence="3" id="KW-1185">Reference proteome</keyword>
<keyword evidence="1" id="KW-0732">Signal</keyword>
<dbReference type="PANTHER" id="PTHR33376">
    <property type="match status" value="1"/>
</dbReference>
<dbReference type="GO" id="GO:0055085">
    <property type="term" value="P:transmembrane transport"/>
    <property type="evidence" value="ECO:0007669"/>
    <property type="project" value="InterPro"/>
</dbReference>
<evidence type="ECO:0000256" key="1">
    <source>
        <dbReference type="ARBA" id="ARBA00022729"/>
    </source>
</evidence>
<evidence type="ECO:0000313" key="2">
    <source>
        <dbReference type="EMBL" id="USG99402.1"/>
    </source>
</evidence>
<dbReference type="Gene3D" id="3.40.190.170">
    <property type="entry name" value="Bacterial extracellular solute-binding protein, family 7"/>
    <property type="match status" value="1"/>
</dbReference>
<dbReference type="KEGG" id="thei:K1720_07670"/>
<dbReference type="CDD" id="cd13683">
    <property type="entry name" value="PBP2_TRAP_DctP6_7"/>
    <property type="match status" value="1"/>
</dbReference>
<evidence type="ECO:0000313" key="3">
    <source>
        <dbReference type="Proteomes" id="UP001056425"/>
    </source>
</evidence>
<dbReference type="EMBL" id="CP080572">
    <property type="protein sequence ID" value="USG99402.1"/>
    <property type="molecule type" value="Genomic_DNA"/>
</dbReference>
<dbReference type="InterPro" id="IPR038404">
    <property type="entry name" value="TRAP_DctP_sf"/>
</dbReference>
<gene>
    <name evidence="2" type="ORF">K1720_07670</name>
</gene>
<dbReference type="NCBIfam" id="NF037995">
    <property type="entry name" value="TRAP_S1"/>
    <property type="match status" value="1"/>
</dbReference>
<name>A0A9E7M9G3_9EURY</name>
<dbReference type="Pfam" id="PF03480">
    <property type="entry name" value="DctP"/>
    <property type="match status" value="1"/>
</dbReference>
<accession>A0A9E7M9G3</accession>
<dbReference type="GeneID" id="72778215"/>